<sequence length="139" mass="14776">MVRLAISSTIAYLSLVVTFAAAQTLNFTAVLEEFEVFQLRYDGSACSNHLADPNYYACCHPLPLGGTADSKCQSVGDDCEGWEENCVCQDGDEDDDDHHHETNGAHSGGVAQPSATPSATHGGSTDLDLDQSLRGLGLR</sequence>
<evidence type="ECO:0000313" key="2">
    <source>
        <dbReference type="Proteomes" id="UP001227268"/>
    </source>
</evidence>
<organism evidence="1 2">
    <name type="scientific">Naganishia friedmannii</name>
    <dbReference type="NCBI Taxonomy" id="89922"/>
    <lineage>
        <taxon>Eukaryota</taxon>
        <taxon>Fungi</taxon>
        <taxon>Dikarya</taxon>
        <taxon>Basidiomycota</taxon>
        <taxon>Agaricomycotina</taxon>
        <taxon>Tremellomycetes</taxon>
        <taxon>Filobasidiales</taxon>
        <taxon>Filobasidiaceae</taxon>
        <taxon>Naganishia</taxon>
    </lineage>
</organism>
<accession>A0ACC2VVS0</accession>
<comment type="caution">
    <text evidence="1">The sequence shown here is derived from an EMBL/GenBank/DDBJ whole genome shotgun (WGS) entry which is preliminary data.</text>
</comment>
<proteinExistence type="predicted"/>
<dbReference type="EMBL" id="JASBWT010000008">
    <property type="protein sequence ID" value="KAJ9102527.1"/>
    <property type="molecule type" value="Genomic_DNA"/>
</dbReference>
<gene>
    <name evidence="1" type="ORF">QFC21_002928</name>
</gene>
<keyword evidence="2" id="KW-1185">Reference proteome</keyword>
<reference evidence="1" key="1">
    <citation type="submission" date="2023-04" db="EMBL/GenBank/DDBJ databases">
        <title>Draft Genome sequencing of Naganishia species isolated from polar environments using Oxford Nanopore Technology.</title>
        <authorList>
            <person name="Leo P."/>
            <person name="Venkateswaran K."/>
        </authorList>
    </citation>
    <scope>NUCLEOTIDE SEQUENCE</scope>
    <source>
        <strain evidence="1">MNA-CCFEE 5423</strain>
    </source>
</reference>
<name>A0ACC2VVS0_9TREE</name>
<evidence type="ECO:0000313" key="1">
    <source>
        <dbReference type="EMBL" id="KAJ9102527.1"/>
    </source>
</evidence>
<dbReference type="Proteomes" id="UP001227268">
    <property type="component" value="Unassembled WGS sequence"/>
</dbReference>
<protein>
    <submittedName>
        <fullName evidence="1">Uncharacterized protein</fullName>
    </submittedName>
</protein>